<feature type="transmembrane region" description="Helical" evidence="8">
    <location>
        <begin position="78"/>
        <end position="101"/>
    </location>
</feature>
<keyword evidence="5 8" id="KW-0812">Transmembrane</keyword>
<keyword evidence="4" id="KW-1003">Cell membrane</keyword>
<evidence type="ECO:0000256" key="7">
    <source>
        <dbReference type="ARBA" id="ARBA00023136"/>
    </source>
</evidence>
<dbReference type="EMBL" id="JACCAC010000001">
    <property type="protein sequence ID" value="NYG55463.1"/>
    <property type="molecule type" value="Genomic_DNA"/>
</dbReference>
<evidence type="ECO:0000313" key="9">
    <source>
        <dbReference type="EMBL" id="NYG55463.1"/>
    </source>
</evidence>
<name>A0A7Y9RVR2_9ACTN</name>
<dbReference type="PANTHER" id="PTHR34979">
    <property type="entry name" value="INNER MEMBRANE PROTEIN YGAZ"/>
    <property type="match status" value="1"/>
</dbReference>
<evidence type="ECO:0000256" key="5">
    <source>
        <dbReference type="ARBA" id="ARBA00022692"/>
    </source>
</evidence>
<keyword evidence="10" id="KW-1185">Reference proteome</keyword>
<evidence type="ECO:0000256" key="3">
    <source>
        <dbReference type="ARBA" id="ARBA00022448"/>
    </source>
</evidence>
<evidence type="ECO:0000256" key="1">
    <source>
        <dbReference type="ARBA" id="ARBA00004651"/>
    </source>
</evidence>
<protein>
    <submittedName>
        <fullName evidence="9">4-azaleucine resistance transporter AzlC</fullName>
    </submittedName>
</protein>
<comment type="caution">
    <text evidence="9">The sequence shown here is derived from an EMBL/GenBank/DDBJ whole genome shotgun (WGS) entry which is preliminary data.</text>
</comment>
<dbReference type="RefSeq" id="WP_343049212.1">
    <property type="nucleotide sequence ID" value="NZ_JACCAC010000001.1"/>
</dbReference>
<feature type="transmembrane region" description="Helical" evidence="8">
    <location>
        <begin position="195"/>
        <end position="228"/>
    </location>
</feature>
<dbReference type="GO" id="GO:0005886">
    <property type="term" value="C:plasma membrane"/>
    <property type="evidence" value="ECO:0007669"/>
    <property type="project" value="UniProtKB-SubCell"/>
</dbReference>
<dbReference type="PANTHER" id="PTHR34979:SF1">
    <property type="entry name" value="INNER MEMBRANE PROTEIN YGAZ"/>
    <property type="match status" value="1"/>
</dbReference>
<organism evidence="9 10">
    <name type="scientific">Nocardioides perillae</name>
    <dbReference type="NCBI Taxonomy" id="1119534"/>
    <lineage>
        <taxon>Bacteria</taxon>
        <taxon>Bacillati</taxon>
        <taxon>Actinomycetota</taxon>
        <taxon>Actinomycetes</taxon>
        <taxon>Propionibacteriales</taxon>
        <taxon>Nocardioidaceae</taxon>
        <taxon>Nocardioides</taxon>
    </lineage>
</organism>
<evidence type="ECO:0000256" key="8">
    <source>
        <dbReference type="SAM" id="Phobius"/>
    </source>
</evidence>
<evidence type="ECO:0000256" key="6">
    <source>
        <dbReference type="ARBA" id="ARBA00022989"/>
    </source>
</evidence>
<accession>A0A7Y9RVR2</accession>
<evidence type="ECO:0000256" key="4">
    <source>
        <dbReference type="ARBA" id="ARBA00022475"/>
    </source>
</evidence>
<evidence type="ECO:0000256" key="2">
    <source>
        <dbReference type="ARBA" id="ARBA00010735"/>
    </source>
</evidence>
<reference evidence="9 10" key="1">
    <citation type="submission" date="2020-07" db="EMBL/GenBank/DDBJ databases">
        <title>Sequencing the genomes of 1000 actinobacteria strains.</title>
        <authorList>
            <person name="Klenk H.-P."/>
        </authorList>
    </citation>
    <scope>NUCLEOTIDE SEQUENCE [LARGE SCALE GENOMIC DNA]</scope>
    <source>
        <strain evidence="9 10">DSM 24552</strain>
    </source>
</reference>
<gene>
    <name evidence="9" type="ORF">BJ989_001767</name>
</gene>
<sequence>MSGLSRPSPPPGSPRDSFRRGVRAGVPLSLVSFLLALSFGVLAVQSGFTVAQAVAMSALVHAGSAQFAATSIVTAGGGLLPGVLAGTLMNARFLAMGIALAPSLTRGPAVRALQGQTVVDPSWVLANRGDGTFDRHLLMGATVPQYAGWLSGTLAGAVAGDLVGDTARFGLDAVFPTFFLALLAAELRDPRSRGVAVAGAVVALALVPVAPPGVPVLVAAVVALVGLAR</sequence>
<dbReference type="AlphaFoldDB" id="A0A7Y9RVR2"/>
<dbReference type="Pfam" id="PF03591">
    <property type="entry name" value="AzlC"/>
    <property type="match status" value="1"/>
</dbReference>
<evidence type="ECO:0000313" key="10">
    <source>
        <dbReference type="Proteomes" id="UP000544110"/>
    </source>
</evidence>
<keyword evidence="7 8" id="KW-0472">Membrane</keyword>
<proteinExistence type="inferred from homology"/>
<dbReference type="InterPro" id="IPR011606">
    <property type="entry name" value="Brnchd-chn_aa_trnsp_permease"/>
</dbReference>
<keyword evidence="3" id="KW-0813">Transport</keyword>
<comment type="similarity">
    <text evidence="2">Belongs to the AzlC family.</text>
</comment>
<dbReference type="GO" id="GO:1903785">
    <property type="term" value="P:L-valine transmembrane transport"/>
    <property type="evidence" value="ECO:0007669"/>
    <property type="project" value="TreeGrafter"/>
</dbReference>
<comment type="subcellular location">
    <subcellularLocation>
        <location evidence="1">Cell membrane</location>
        <topology evidence="1">Multi-pass membrane protein</topology>
    </subcellularLocation>
</comment>
<keyword evidence="6 8" id="KW-1133">Transmembrane helix</keyword>
<dbReference type="Proteomes" id="UP000544110">
    <property type="component" value="Unassembled WGS sequence"/>
</dbReference>